<protein>
    <recommendedName>
        <fullName evidence="2">endo-polygalacturonase</fullName>
        <ecNumber evidence="2">3.2.1.15</ecNumber>
    </recommendedName>
</protein>
<keyword evidence="7 11" id="KW-0326">Glycosidase</keyword>
<accession>T1NXE5</accession>
<dbReference type="InterPro" id="IPR006626">
    <property type="entry name" value="PbH1"/>
</dbReference>
<feature type="compositionally biased region" description="Polar residues" evidence="12">
    <location>
        <begin position="59"/>
        <end position="69"/>
    </location>
</feature>
<dbReference type="EC" id="3.2.1.15" evidence="2"/>
<feature type="region of interest" description="Disordered" evidence="12">
    <location>
        <begin position="22"/>
        <end position="69"/>
    </location>
</feature>
<dbReference type="EMBL" id="GQ856528">
    <property type="protein sequence ID" value="ADN18851.1"/>
    <property type="molecule type" value="Genomic_DNA"/>
</dbReference>
<evidence type="ECO:0000256" key="11">
    <source>
        <dbReference type="RuleBase" id="RU361169"/>
    </source>
</evidence>
<dbReference type="AlphaFoldDB" id="T1NXE5"/>
<gene>
    <name evidence="14" type="primary">ipg15</name>
</gene>
<dbReference type="Gene3D" id="2.160.20.10">
    <property type="entry name" value="Single-stranded right-handed beta-helix, Pectin lyase-like"/>
    <property type="match status" value="1"/>
</dbReference>
<dbReference type="GO" id="GO:0045490">
    <property type="term" value="P:pectin catabolic process"/>
    <property type="evidence" value="ECO:0007669"/>
    <property type="project" value="TreeGrafter"/>
</dbReference>
<keyword evidence="6" id="KW-1015">Disulfide bond</keyword>
<reference evidence="14" key="1">
    <citation type="submission" date="2009-08" db="EMBL/GenBank/DDBJ databases">
        <title>Identification of a gene family encoding polygalacturonase from pathogen of Phytophthora capsici and evolutionary characterization of Phytophthora.</title>
        <authorList>
            <person name="Li Y.Q."/>
            <person name="Zhang X.G."/>
        </authorList>
    </citation>
    <scope>NUCLEOTIDE SEQUENCE</scope>
</reference>
<dbReference type="InterPro" id="IPR000743">
    <property type="entry name" value="Glyco_hydro_28"/>
</dbReference>
<feature type="compositionally biased region" description="Low complexity" evidence="12">
    <location>
        <begin position="45"/>
        <end position="58"/>
    </location>
</feature>
<evidence type="ECO:0000256" key="1">
    <source>
        <dbReference type="ARBA" id="ARBA00008834"/>
    </source>
</evidence>
<keyword evidence="3 13" id="KW-0732">Signal</keyword>
<dbReference type="FunFam" id="2.160.20.10:FF:000002">
    <property type="entry name" value="Endopolygalacturonase D"/>
    <property type="match status" value="1"/>
</dbReference>
<evidence type="ECO:0000256" key="7">
    <source>
        <dbReference type="ARBA" id="ARBA00023295"/>
    </source>
</evidence>
<feature type="active site" evidence="10">
    <location>
        <position position="256"/>
    </location>
</feature>
<dbReference type="GO" id="GO:0071555">
    <property type="term" value="P:cell wall organization"/>
    <property type="evidence" value="ECO:0007669"/>
    <property type="project" value="UniProtKB-KW"/>
</dbReference>
<dbReference type="Pfam" id="PF00295">
    <property type="entry name" value="Glyco_hydro_28"/>
    <property type="match status" value="1"/>
</dbReference>
<dbReference type="GO" id="GO:0004650">
    <property type="term" value="F:polygalacturonase activity"/>
    <property type="evidence" value="ECO:0007669"/>
    <property type="project" value="UniProtKB-EC"/>
</dbReference>
<evidence type="ECO:0000313" key="14">
    <source>
        <dbReference type="EMBL" id="ADN18851.1"/>
    </source>
</evidence>
<name>T1NXE5_PHYCP</name>
<keyword evidence="5 11" id="KW-0378">Hydrolase</keyword>
<evidence type="ECO:0000256" key="12">
    <source>
        <dbReference type="SAM" id="MobiDB-lite"/>
    </source>
</evidence>
<dbReference type="InterPro" id="IPR011050">
    <property type="entry name" value="Pectin_lyase_fold/virulence"/>
</dbReference>
<dbReference type="PANTHER" id="PTHR31884">
    <property type="entry name" value="POLYGALACTURONASE"/>
    <property type="match status" value="1"/>
</dbReference>
<evidence type="ECO:0000256" key="3">
    <source>
        <dbReference type="ARBA" id="ARBA00022729"/>
    </source>
</evidence>
<dbReference type="GO" id="GO:0005576">
    <property type="term" value="C:extracellular region"/>
    <property type="evidence" value="ECO:0007669"/>
    <property type="project" value="TreeGrafter"/>
</dbReference>
<evidence type="ECO:0000256" key="2">
    <source>
        <dbReference type="ARBA" id="ARBA00012736"/>
    </source>
</evidence>
<evidence type="ECO:0000256" key="8">
    <source>
        <dbReference type="ARBA" id="ARBA00023316"/>
    </source>
</evidence>
<dbReference type="SMART" id="SM00710">
    <property type="entry name" value="PbH1"/>
    <property type="match status" value="6"/>
</dbReference>
<dbReference type="InterPro" id="IPR050434">
    <property type="entry name" value="Glycosyl_hydrlase_28"/>
</dbReference>
<comment type="similarity">
    <text evidence="1 11">Belongs to the glycosyl hydrolase 28 family.</text>
</comment>
<feature type="chain" id="PRO_5004582952" description="endo-polygalacturonase" evidence="13">
    <location>
        <begin position="21"/>
        <end position="395"/>
    </location>
</feature>
<evidence type="ECO:0000256" key="13">
    <source>
        <dbReference type="SAM" id="SignalP"/>
    </source>
</evidence>
<keyword evidence="4" id="KW-0677">Repeat</keyword>
<dbReference type="SUPFAM" id="SSF51126">
    <property type="entry name" value="Pectin lyase-like"/>
    <property type="match status" value="1"/>
</dbReference>
<feature type="signal peptide" evidence="13">
    <location>
        <begin position="1"/>
        <end position="20"/>
    </location>
</feature>
<evidence type="ECO:0000256" key="9">
    <source>
        <dbReference type="ARBA" id="ARBA00034074"/>
    </source>
</evidence>
<evidence type="ECO:0000256" key="5">
    <source>
        <dbReference type="ARBA" id="ARBA00022801"/>
    </source>
</evidence>
<evidence type="ECO:0000256" key="4">
    <source>
        <dbReference type="ARBA" id="ARBA00022737"/>
    </source>
</evidence>
<evidence type="ECO:0000256" key="6">
    <source>
        <dbReference type="ARBA" id="ARBA00023157"/>
    </source>
</evidence>
<comment type="catalytic activity">
    <reaction evidence="9">
        <text>(1,4-alpha-D-galacturonosyl)n+m + H2O = (1,4-alpha-D-galacturonosyl)n + (1,4-alpha-D-galacturonosyl)m.</text>
        <dbReference type="EC" id="3.2.1.15"/>
    </reaction>
</comment>
<dbReference type="VEuPathDB" id="FungiDB:DVH05_017976"/>
<dbReference type="PROSITE" id="PS00502">
    <property type="entry name" value="POLYGALACTURONASE"/>
    <property type="match status" value="1"/>
</dbReference>
<sequence length="395" mass="41529">MKLFSTVTAVFALLAATTDGSPMLRQTAEGKKGKTPKPEVAPEEQQQQQQDPVQQQQQSPTTSGKGCNLTGTYKKGTDISTCSSITVNSLTVPAGVTLDLSKAKKGAIIEFLGTTTFGTQKWAGPLVLVGGTDLTVKGSGTLDGQGMWYWKQGQAITRPVFSRLQNVLSSTVSGFTIKNMPFRTFSIVTSKDTTLSGLTIDSRAGNGLAKNTDGFGLTKNDHITITGNKIYNQDDCLAMQSSTNTVFSNNYCCGSHGISVGSLGGNSVDQSTTVQGLIVEGNTIVDSDNGLRIKTIIGLKGLMSDVKYVDNELSNVKNAIVIRSDYSKAKGGYTGAATSQVQITGVKVSGLTGSAKNLYDIKTNPKVVSDWTFSGIDVSASVKGTLTGMPNSLAV</sequence>
<evidence type="ECO:0000256" key="10">
    <source>
        <dbReference type="PROSITE-ProRule" id="PRU10052"/>
    </source>
</evidence>
<proteinExistence type="inferred from homology"/>
<keyword evidence="8" id="KW-0961">Cell wall biogenesis/degradation</keyword>
<organism evidence="14">
    <name type="scientific">Phytophthora capsici</name>
    <dbReference type="NCBI Taxonomy" id="4784"/>
    <lineage>
        <taxon>Eukaryota</taxon>
        <taxon>Sar</taxon>
        <taxon>Stramenopiles</taxon>
        <taxon>Oomycota</taxon>
        <taxon>Peronosporomycetes</taxon>
        <taxon>Peronosporales</taxon>
        <taxon>Peronosporaceae</taxon>
        <taxon>Phytophthora</taxon>
    </lineage>
</organism>
<dbReference type="InterPro" id="IPR012334">
    <property type="entry name" value="Pectin_lyas_fold"/>
</dbReference>
<dbReference type="PANTHER" id="PTHR31884:SF1">
    <property type="entry name" value="POLYGALACTURONASE"/>
    <property type="match status" value="1"/>
</dbReference>